<feature type="domain" description="DH" evidence="2">
    <location>
        <begin position="367"/>
        <end position="647"/>
    </location>
</feature>
<dbReference type="Gene3D" id="1.20.900.10">
    <property type="entry name" value="Dbl homology (DH) domain"/>
    <property type="match status" value="1"/>
</dbReference>
<feature type="region of interest" description="Disordered" evidence="1">
    <location>
        <begin position="951"/>
        <end position="971"/>
    </location>
</feature>
<sequence length="1027" mass="114756">MVNLVRMIITRTHSNPPNSDVPSKTSPKLIYVSYRHSSEIKETDTKEKLNSSNTSEEPRRIIDRSRNLNRAIASAPIARQKRSSSTGGKLPPHNFEGSQSMKPPQEMIEIVPSSRQEDLVKCPRPAFIFRNPGAKRRISSSAMTISRGNSVQATTPQDPSPASPPEIGEFIDMITKPTPVQRTRNSVLELLTDETSENNSSVFIAPPPANPDHLSPPPRLRPKIQNAATPDRNSTSNGSSYDPKLTLRGNSTVRHRLGQIFARSTPDINMEVRQTNAKSKRLIRRRERSVDLIGLDMMQVEKLQNRLRCFENGKLPKIPPELYDYFPQNLPPHDFTAIEKMWDHLTSSSSQESDCGSNSQCKKNKDQQLSAIMELLYTEACYIKTLEMIINVHIAVYLDLTKSTVSNLNYNPAYRGGSLNRLADPMVPTELAPHGGCMNSVSSGTTSSSLGGMIRRMRGRVNHDYTSSAQPTVSSSSSLSNLSVFTLSDLPSFSAPPVEDIFGNIGSVYRANYTFWSDCFEPVIINDESLDVKFFIRNMQKAFSKFKNYFEPYAHFLETYNTLVSNIRYLDENNKFFSVYHEWTKTNNTLNSRESLSGLLAQPFQRITRYGILIKRIKESTTDEYEIAALTEMIEAVDDFVKEVNANQPEQEARAKLNDFIQRIHKYTFADTIRSDFGVEISAVSTDIVSILRQPMRVNGRTHSRKPIAEVQAKVKYVGGKVSDALCVLLSDMVLICKQSLTKRHLSVYRPPIFLTYLTIQQKKDNPGCYIATIRNDYGLLVDCYAFSSEEKDLEEWISQVLRQKAEILSTPRPIPVSRDSLSGSSCLYSTSVSVPDGSIYGFSRHSEYTFRPLLNDYHQGTAHGHYGSRRNSEIAWQRSHHTSVDAGSTVIGRPHQLLDGFSGPISVRNRRRSMHLLNGDHGDAVSPGTENVSVDKTKCETSLKSLVYKSTSSASDSSNTSNSTASSANTTSVESFGCLVPEAQGSISGVRTGILPKITRRSLGRVPFRNTESLKTDATVAKRQTS</sequence>
<keyword evidence="4" id="KW-1185">Reference proteome</keyword>
<dbReference type="SUPFAM" id="SSF48065">
    <property type="entry name" value="DBL homology domain (DH-domain)"/>
    <property type="match status" value="1"/>
</dbReference>
<dbReference type="PANTHER" id="PTHR13217:SF11">
    <property type="entry name" value="PLECKSTRIN HOMOLOGY DOMAIN-CONTAINING FAMILY G MEMBER 5"/>
    <property type="match status" value="1"/>
</dbReference>
<accession>A0A564YJX8</accession>
<dbReference type="GO" id="GO:0005085">
    <property type="term" value="F:guanyl-nucleotide exchange factor activity"/>
    <property type="evidence" value="ECO:0007669"/>
    <property type="project" value="InterPro"/>
</dbReference>
<dbReference type="Pfam" id="PF00621">
    <property type="entry name" value="RhoGEF"/>
    <property type="match status" value="1"/>
</dbReference>
<reference evidence="3 4" key="1">
    <citation type="submission" date="2019-07" db="EMBL/GenBank/DDBJ databases">
        <authorList>
            <person name="Jastrzebski P J."/>
            <person name="Paukszto L."/>
            <person name="Jastrzebski P J."/>
        </authorList>
    </citation>
    <scope>NUCLEOTIDE SEQUENCE [LARGE SCALE GENOMIC DNA]</scope>
    <source>
        <strain evidence="3 4">WMS-il1</strain>
    </source>
</reference>
<dbReference type="AlphaFoldDB" id="A0A564YJX8"/>
<evidence type="ECO:0000313" key="3">
    <source>
        <dbReference type="EMBL" id="VUZ47506.1"/>
    </source>
</evidence>
<feature type="compositionally biased region" description="Pro residues" evidence="1">
    <location>
        <begin position="205"/>
        <end position="219"/>
    </location>
</feature>
<dbReference type="SMART" id="SM00325">
    <property type="entry name" value="RhoGEF"/>
    <property type="match status" value="1"/>
</dbReference>
<gene>
    <name evidence="3" type="ORF">WMSIL1_LOCUS7109</name>
</gene>
<feature type="compositionally biased region" description="Polar residues" evidence="1">
    <location>
        <begin position="139"/>
        <end position="157"/>
    </location>
</feature>
<organism evidence="3 4">
    <name type="scientific">Hymenolepis diminuta</name>
    <name type="common">Rat tapeworm</name>
    <dbReference type="NCBI Taxonomy" id="6216"/>
    <lineage>
        <taxon>Eukaryota</taxon>
        <taxon>Metazoa</taxon>
        <taxon>Spiralia</taxon>
        <taxon>Lophotrochozoa</taxon>
        <taxon>Platyhelminthes</taxon>
        <taxon>Cestoda</taxon>
        <taxon>Eucestoda</taxon>
        <taxon>Cyclophyllidea</taxon>
        <taxon>Hymenolepididae</taxon>
        <taxon>Hymenolepis</taxon>
    </lineage>
</organism>
<feature type="region of interest" description="Disordered" evidence="1">
    <location>
        <begin position="138"/>
        <end position="169"/>
    </location>
</feature>
<dbReference type="EMBL" id="CABIJS010000244">
    <property type="protein sequence ID" value="VUZ47506.1"/>
    <property type="molecule type" value="Genomic_DNA"/>
</dbReference>
<feature type="region of interest" description="Disordered" evidence="1">
    <location>
        <begin position="75"/>
        <end position="101"/>
    </location>
</feature>
<feature type="compositionally biased region" description="Polar residues" evidence="1">
    <location>
        <begin position="226"/>
        <end position="240"/>
    </location>
</feature>
<evidence type="ECO:0000256" key="1">
    <source>
        <dbReference type="SAM" id="MobiDB-lite"/>
    </source>
</evidence>
<dbReference type="PANTHER" id="PTHR13217">
    <property type="entry name" value="PLECKSTRIN HOMOLOGY DOMAIN-CONTAINING FAMILY G MEMBER 7"/>
    <property type="match status" value="1"/>
</dbReference>
<dbReference type="InterPro" id="IPR000219">
    <property type="entry name" value="DH_dom"/>
</dbReference>
<protein>
    <recommendedName>
        <fullName evidence="2">DH domain-containing protein</fullName>
    </recommendedName>
</protein>
<proteinExistence type="predicted"/>
<dbReference type="Proteomes" id="UP000321570">
    <property type="component" value="Unassembled WGS sequence"/>
</dbReference>
<evidence type="ECO:0000313" key="4">
    <source>
        <dbReference type="Proteomes" id="UP000321570"/>
    </source>
</evidence>
<feature type="region of interest" description="Disordered" evidence="1">
    <location>
        <begin position="194"/>
        <end position="247"/>
    </location>
</feature>
<dbReference type="PROSITE" id="PS50010">
    <property type="entry name" value="DH_2"/>
    <property type="match status" value="1"/>
</dbReference>
<dbReference type="InterPro" id="IPR035899">
    <property type="entry name" value="DBL_dom_sf"/>
</dbReference>
<evidence type="ECO:0000259" key="2">
    <source>
        <dbReference type="PROSITE" id="PS50010"/>
    </source>
</evidence>
<dbReference type="GO" id="GO:0007266">
    <property type="term" value="P:Rho protein signal transduction"/>
    <property type="evidence" value="ECO:0007669"/>
    <property type="project" value="TreeGrafter"/>
</dbReference>
<dbReference type="InterPro" id="IPR040181">
    <property type="entry name" value="PKHG5/7"/>
</dbReference>
<name>A0A564YJX8_HYMDI</name>